<evidence type="ECO:0000256" key="3">
    <source>
        <dbReference type="ARBA" id="ARBA00022884"/>
    </source>
</evidence>
<evidence type="ECO:0000256" key="4">
    <source>
        <dbReference type="ARBA" id="ARBA00022980"/>
    </source>
</evidence>
<proteinExistence type="inferred from homology"/>
<sequence length="218" mass="24733">MGQKVHPLSLRIGLGADWQSRWFGKKGKYREFLEQDVRLRIFIMKKLAKAGFSSVKIERSANLINIIIQTSRPGLIIGRGGSGAEELKDEIKKFLRKINPVLDKTEVRLEIEEIKQASARAAVIADDMAAQVEKRFPYRRVMKQVLSKAAQNKEIQGIKVMVKGRLNGAEIARKEWLKKGKIPLQTLRSNIDYAQTTAYTTYGTIGIKVWVYKGEIFG</sequence>
<evidence type="ECO:0000256" key="8">
    <source>
        <dbReference type="HAMAP-Rule" id="MF_01309"/>
    </source>
</evidence>
<evidence type="ECO:0000256" key="7">
    <source>
        <dbReference type="ARBA" id="ARBA00035257"/>
    </source>
</evidence>
<dbReference type="InterPro" id="IPR015946">
    <property type="entry name" value="KH_dom-like_a/b"/>
</dbReference>
<gene>
    <name evidence="8" type="primary">rpsC</name>
    <name evidence="11" type="ORF">COS49_01300</name>
</gene>
<dbReference type="PANTHER" id="PTHR11760:SF19">
    <property type="entry name" value="SMALL RIBOSOMAL SUBUNIT PROTEIN US3C"/>
    <property type="match status" value="1"/>
</dbReference>
<evidence type="ECO:0000256" key="2">
    <source>
        <dbReference type="ARBA" id="ARBA00022730"/>
    </source>
</evidence>
<dbReference type="Pfam" id="PF07650">
    <property type="entry name" value="KH_2"/>
    <property type="match status" value="1"/>
</dbReference>
<accession>A0A2M7BUQ4</accession>
<evidence type="ECO:0000313" key="12">
    <source>
        <dbReference type="Proteomes" id="UP000229894"/>
    </source>
</evidence>
<dbReference type="CDD" id="cd02412">
    <property type="entry name" value="KH-II_30S_S3"/>
    <property type="match status" value="1"/>
</dbReference>
<dbReference type="GO" id="GO:0003729">
    <property type="term" value="F:mRNA binding"/>
    <property type="evidence" value="ECO:0007669"/>
    <property type="project" value="UniProtKB-UniRule"/>
</dbReference>
<evidence type="ECO:0000313" key="11">
    <source>
        <dbReference type="EMBL" id="PIV10288.1"/>
    </source>
</evidence>
<dbReference type="Pfam" id="PF00189">
    <property type="entry name" value="Ribosomal_S3_C"/>
    <property type="match status" value="1"/>
</dbReference>
<evidence type="ECO:0000256" key="9">
    <source>
        <dbReference type="RuleBase" id="RU003624"/>
    </source>
</evidence>
<keyword evidence="4 8" id="KW-0689">Ribosomal protein</keyword>
<dbReference type="Gene3D" id="3.30.300.20">
    <property type="match status" value="1"/>
</dbReference>
<dbReference type="InterPro" id="IPR018280">
    <property type="entry name" value="Ribosomal_uS3_CS"/>
</dbReference>
<comment type="similarity">
    <text evidence="1 8 9">Belongs to the universal ribosomal protein uS3 family.</text>
</comment>
<keyword evidence="3 8" id="KW-0694">RNA-binding</keyword>
<dbReference type="FunFam" id="3.30.300.20:FF:000001">
    <property type="entry name" value="30S ribosomal protein S3"/>
    <property type="match status" value="1"/>
</dbReference>
<dbReference type="InterPro" id="IPR005704">
    <property type="entry name" value="Ribosomal_uS3_bac-typ"/>
</dbReference>
<dbReference type="Proteomes" id="UP000229894">
    <property type="component" value="Unassembled WGS sequence"/>
</dbReference>
<protein>
    <recommendedName>
        <fullName evidence="7 8">Small ribosomal subunit protein uS3</fullName>
    </recommendedName>
</protein>
<reference evidence="12" key="1">
    <citation type="submission" date="2017-09" db="EMBL/GenBank/DDBJ databases">
        <title>Depth-based differentiation of microbial function through sediment-hosted aquifers and enrichment of novel symbionts in the deep terrestrial subsurface.</title>
        <authorList>
            <person name="Probst A.J."/>
            <person name="Ladd B."/>
            <person name="Jarett J.K."/>
            <person name="Geller-Mcgrath D.E."/>
            <person name="Sieber C.M.K."/>
            <person name="Emerson J.B."/>
            <person name="Anantharaman K."/>
            <person name="Thomas B.C."/>
            <person name="Malmstrom R."/>
            <person name="Stieglmeier M."/>
            <person name="Klingl A."/>
            <person name="Woyke T."/>
            <person name="Ryan C.M."/>
            <person name="Banfield J.F."/>
        </authorList>
    </citation>
    <scope>NUCLEOTIDE SEQUENCE [LARGE SCALE GENOMIC DNA]</scope>
</reference>
<dbReference type="PROSITE" id="PS00548">
    <property type="entry name" value="RIBOSOMAL_S3"/>
    <property type="match status" value="1"/>
</dbReference>
<dbReference type="PROSITE" id="PS50823">
    <property type="entry name" value="KH_TYPE_2"/>
    <property type="match status" value="1"/>
</dbReference>
<dbReference type="GO" id="GO:0022627">
    <property type="term" value="C:cytosolic small ribosomal subunit"/>
    <property type="evidence" value="ECO:0007669"/>
    <property type="project" value="TreeGrafter"/>
</dbReference>
<dbReference type="InterPro" id="IPR009019">
    <property type="entry name" value="KH_sf_prok-type"/>
</dbReference>
<keyword evidence="2 8" id="KW-0699">rRNA-binding</keyword>
<dbReference type="SUPFAM" id="SSF54814">
    <property type="entry name" value="Prokaryotic type KH domain (KH-domain type II)"/>
    <property type="match status" value="1"/>
</dbReference>
<dbReference type="NCBIfam" id="TIGR01009">
    <property type="entry name" value="rpsC_bact"/>
    <property type="match status" value="1"/>
</dbReference>
<dbReference type="PANTHER" id="PTHR11760">
    <property type="entry name" value="30S/40S RIBOSOMAL PROTEIN S3"/>
    <property type="match status" value="1"/>
</dbReference>
<dbReference type="InterPro" id="IPR057258">
    <property type="entry name" value="Ribosomal_uS3"/>
</dbReference>
<dbReference type="GO" id="GO:0019843">
    <property type="term" value="F:rRNA binding"/>
    <property type="evidence" value="ECO:0007669"/>
    <property type="project" value="UniProtKB-UniRule"/>
</dbReference>
<dbReference type="Gene3D" id="3.30.1140.32">
    <property type="entry name" value="Ribosomal protein S3, C-terminal domain"/>
    <property type="match status" value="1"/>
</dbReference>
<dbReference type="InterPro" id="IPR001351">
    <property type="entry name" value="Ribosomal_uS3_C"/>
</dbReference>
<comment type="caution">
    <text evidence="11">The sequence shown here is derived from an EMBL/GenBank/DDBJ whole genome shotgun (WGS) entry which is preliminary data.</text>
</comment>
<feature type="domain" description="KH type-2" evidence="10">
    <location>
        <begin position="39"/>
        <end position="115"/>
    </location>
</feature>
<dbReference type="InterPro" id="IPR004044">
    <property type="entry name" value="KH_dom_type_2"/>
</dbReference>
<evidence type="ECO:0000259" key="10">
    <source>
        <dbReference type="PROSITE" id="PS50823"/>
    </source>
</evidence>
<dbReference type="EMBL" id="PEUX01000030">
    <property type="protein sequence ID" value="PIV10288.1"/>
    <property type="molecule type" value="Genomic_DNA"/>
</dbReference>
<dbReference type="GO" id="GO:0006412">
    <property type="term" value="P:translation"/>
    <property type="evidence" value="ECO:0007669"/>
    <property type="project" value="UniProtKB-UniRule"/>
</dbReference>
<evidence type="ECO:0000256" key="6">
    <source>
        <dbReference type="ARBA" id="ARBA00024998"/>
    </source>
</evidence>
<dbReference type="InterPro" id="IPR036419">
    <property type="entry name" value="Ribosomal_S3_C_sf"/>
</dbReference>
<evidence type="ECO:0000256" key="5">
    <source>
        <dbReference type="ARBA" id="ARBA00023274"/>
    </source>
</evidence>
<comment type="subunit">
    <text evidence="8">Part of the 30S ribosomal subunit. Forms a tight complex with proteins S10 and S14.</text>
</comment>
<dbReference type="SUPFAM" id="SSF54821">
    <property type="entry name" value="Ribosomal protein S3 C-terminal domain"/>
    <property type="match status" value="1"/>
</dbReference>
<dbReference type="HAMAP" id="MF_01309_B">
    <property type="entry name" value="Ribosomal_uS3_B"/>
    <property type="match status" value="1"/>
</dbReference>
<keyword evidence="5 8" id="KW-0687">Ribonucleoprotein</keyword>
<organism evidence="11 12">
    <name type="scientific">Candidatus Portnoybacteria bacterium CG03_land_8_20_14_0_80_41_10</name>
    <dbReference type="NCBI Taxonomy" id="1974808"/>
    <lineage>
        <taxon>Bacteria</taxon>
        <taxon>Candidatus Portnoyibacteriota</taxon>
    </lineage>
</organism>
<name>A0A2M7BUQ4_9BACT</name>
<evidence type="ECO:0000256" key="1">
    <source>
        <dbReference type="ARBA" id="ARBA00010761"/>
    </source>
</evidence>
<dbReference type="GO" id="GO:0003735">
    <property type="term" value="F:structural constituent of ribosome"/>
    <property type="evidence" value="ECO:0007669"/>
    <property type="project" value="InterPro"/>
</dbReference>
<dbReference type="AlphaFoldDB" id="A0A2M7BUQ4"/>
<comment type="function">
    <text evidence="6 8">Binds the lower part of the 30S subunit head. Binds mRNA in the 70S ribosome, positioning it for translation.</text>
</comment>